<reference evidence="2" key="1">
    <citation type="journal article" date="2017" name="Nat. Microbiol.">
        <title>Global analysis of biosynthetic gene clusters reveals vast potential of secondary metabolite production in Penicillium species.</title>
        <authorList>
            <person name="Nielsen J.C."/>
            <person name="Grijseels S."/>
            <person name="Prigent S."/>
            <person name="Ji B."/>
            <person name="Dainat J."/>
            <person name="Nielsen K.F."/>
            <person name="Frisvad J.C."/>
            <person name="Workman M."/>
            <person name="Nielsen J."/>
        </authorList>
    </citation>
    <scope>NUCLEOTIDE SEQUENCE [LARGE SCALE GENOMIC DNA]</scope>
    <source>
        <strain evidence="2">IBT 31811</strain>
    </source>
</reference>
<comment type="caution">
    <text evidence="1">The sequence shown here is derived from an EMBL/GenBank/DDBJ whole genome shotgun (WGS) entry which is preliminary data.</text>
</comment>
<sequence length="416" mass="45877">MHEWAGSFGPGEPSHSIMVRFTAINESGVPFLAELLTLAKSHRSIRIALLALAGRLRTTTYSSTVLDSANNEKSQPELWSPKKAALESYHDALIGLRENIACLHIAEASHDVALEVLGSVLLLTIAGFPRNMHAEEVHDWALHVAGMISLIESLDTNITEGTGLGRLVKEMAAHLDIGVFSLGRPGKSRRAWLEWDICPPGTPLELDFSSLEVIVGYPKSQLTIIATVSAVLEVTNLPEPRDGTGSSVPGRIASPTEDTHMQMLNMLEIVLVLWQPPNLPPRISMPVAFALTSAWKIMRKAALLYLWRGGFSTSVFAPIFSDRKDVTAKFIREMLLGFRVLLNLVHEQRITIMNVMSWPLLVVANECGNNPGLQGEILSLLQKMQLCFGIEHLTHFQRCYRNYGGDMSRTVTVLAC</sequence>
<dbReference type="EMBL" id="MDYN01000008">
    <property type="protein sequence ID" value="OQD86262.1"/>
    <property type="molecule type" value="Genomic_DNA"/>
</dbReference>
<name>A0A1V6QB96_9EURO</name>
<proteinExistence type="predicted"/>
<gene>
    <name evidence="1" type="ORF">PENANT_c008G02414</name>
</gene>
<dbReference type="InterPro" id="IPR021858">
    <property type="entry name" value="Fun_TF"/>
</dbReference>
<protein>
    <recommendedName>
        <fullName evidence="3">Transcription factor domain-containing protein</fullName>
    </recommendedName>
</protein>
<evidence type="ECO:0008006" key="3">
    <source>
        <dbReference type="Google" id="ProtNLM"/>
    </source>
</evidence>
<evidence type="ECO:0000313" key="1">
    <source>
        <dbReference type="EMBL" id="OQD86262.1"/>
    </source>
</evidence>
<keyword evidence="2" id="KW-1185">Reference proteome</keyword>
<evidence type="ECO:0000313" key="2">
    <source>
        <dbReference type="Proteomes" id="UP000191672"/>
    </source>
</evidence>
<accession>A0A1V6QB96</accession>
<dbReference type="AlphaFoldDB" id="A0A1V6QB96"/>
<organism evidence="1 2">
    <name type="scientific">Penicillium antarcticum</name>
    <dbReference type="NCBI Taxonomy" id="416450"/>
    <lineage>
        <taxon>Eukaryota</taxon>
        <taxon>Fungi</taxon>
        <taxon>Dikarya</taxon>
        <taxon>Ascomycota</taxon>
        <taxon>Pezizomycotina</taxon>
        <taxon>Eurotiomycetes</taxon>
        <taxon>Eurotiomycetidae</taxon>
        <taxon>Eurotiales</taxon>
        <taxon>Aspergillaceae</taxon>
        <taxon>Penicillium</taxon>
    </lineage>
</organism>
<dbReference type="Pfam" id="PF11951">
    <property type="entry name" value="Fungal_trans_2"/>
    <property type="match status" value="1"/>
</dbReference>
<dbReference type="Proteomes" id="UP000191672">
    <property type="component" value="Unassembled WGS sequence"/>
</dbReference>